<feature type="region of interest" description="Disordered" evidence="1">
    <location>
        <begin position="734"/>
        <end position="786"/>
    </location>
</feature>
<feature type="compositionally biased region" description="Polar residues" evidence="1">
    <location>
        <begin position="751"/>
        <end position="760"/>
    </location>
</feature>
<organism evidence="3 4">
    <name type="scientific">Sulfitobacter guttiformis</name>
    <dbReference type="NCBI Taxonomy" id="74349"/>
    <lineage>
        <taxon>Bacteria</taxon>
        <taxon>Pseudomonadati</taxon>
        <taxon>Pseudomonadota</taxon>
        <taxon>Alphaproteobacteria</taxon>
        <taxon>Rhodobacterales</taxon>
        <taxon>Roseobacteraceae</taxon>
        <taxon>Sulfitobacter</taxon>
    </lineage>
</organism>
<gene>
    <name evidence="3" type="ORF">C8N30_0092</name>
</gene>
<evidence type="ECO:0000313" key="3">
    <source>
        <dbReference type="EMBL" id="RKE95556.1"/>
    </source>
</evidence>
<feature type="domain" description="Integrase catalytic" evidence="2">
    <location>
        <begin position="357"/>
        <end position="560"/>
    </location>
</feature>
<dbReference type="InterPro" id="IPR012337">
    <property type="entry name" value="RNaseH-like_sf"/>
</dbReference>
<dbReference type="PROSITE" id="PS50994">
    <property type="entry name" value="INTEGRASE"/>
    <property type="match status" value="1"/>
</dbReference>
<comment type="caution">
    <text evidence="3">The sequence shown here is derived from an EMBL/GenBank/DDBJ whole genome shotgun (WGS) entry which is preliminary data.</text>
</comment>
<name>A0A420DMP9_9RHOB</name>
<dbReference type="STRING" id="1443111.Z949_2049"/>
<dbReference type="InterPro" id="IPR036397">
    <property type="entry name" value="RNaseH_sf"/>
</dbReference>
<dbReference type="SUPFAM" id="SSF53098">
    <property type="entry name" value="Ribonuclease H-like"/>
    <property type="match status" value="1"/>
</dbReference>
<feature type="compositionally biased region" description="Basic and acidic residues" evidence="1">
    <location>
        <begin position="764"/>
        <end position="780"/>
    </location>
</feature>
<dbReference type="Gene3D" id="3.30.420.10">
    <property type="entry name" value="Ribonuclease H-like superfamily/Ribonuclease H"/>
    <property type="match status" value="1"/>
</dbReference>
<evidence type="ECO:0000313" key="4">
    <source>
        <dbReference type="Proteomes" id="UP000284407"/>
    </source>
</evidence>
<dbReference type="GO" id="GO:0003676">
    <property type="term" value="F:nucleic acid binding"/>
    <property type="evidence" value="ECO:0007669"/>
    <property type="project" value="InterPro"/>
</dbReference>
<dbReference type="InterPro" id="IPR001584">
    <property type="entry name" value="Integrase_cat-core"/>
</dbReference>
<accession>A0A420DMP9</accession>
<keyword evidence="4" id="KW-1185">Reference proteome</keyword>
<evidence type="ECO:0000256" key="1">
    <source>
        <dbReference type="SAM" id="MobiDB-lite"/>
    </source>
</evidence>
<sequence length="786" mass="88446">MKKSVETLWLCGVWPPMIDAQTSTPVFRFEPGTTGRFQNRKITFIRQAVQGHMIEYSPDPEAENIPAIMKGSRPDLEFVGRRIVPHHELTAALMDGTLDIDEGDYVFIDHSQTFKPQFVASLDESPAQDLILRFASVMLMREICQERGILKRTRSEIKGIESVILRKLPGRIAQLSGTIEKLRRHPFRKKSIPIDSATAQTIKRWDEQLRTHGFCNLVDNRHLSGNSTSKLAPEVVEILKAVIDQYETLEKVPKTDVHDKITSKVNAKRQSLLAAIEIREAVGELIEVKEREAVNKVVPPSLKTVSAWIKAISPLESILRKNGSDYMDRNRFIVGMGLNVERAGQIVMIDENDVDLMTIVPYPYLVHFLGEEKLRALGISEAKPLRVIMSVMIDVYTGCILGMQIGMTATPDLAKRTFLMAMSDKTKLAEACGAEGEWNQFLRPEKVMHDSGNAYLAGATEMLCAQLRIDKVSAPKAKAFIRAAVERVFKTVNRGLLAKIPGKTFSNIGERGEYDAEAEAVMTLDDLIQVLTVWIVDIYHNDENGGRDNLTPADLWNHEMRVGIGCRPIPALKNMTHIFGTTFFRRAQTTGIRVMHANYSSKVFARELLRDPNRAFKIRWWEENLSEIQVEIKPRTWIPLEVMDPRARGVNLDEWLLILKREEVERNPDAEATRRSAEQKIDSLIQDRIATRRKVTRKTMTPELLLKTEQRALRYFATPTTMIASAQTHSLYGVPVGGADDEGGAHARGTSAGSGDQNSGAHVKPTDRTAARGRRPKDIFKPGTME</sequence>
<reference evidence="3 4" key="1">
    <citation type="submission" date="2018-09" db="EMBL/GenBank/DDBJ databases">
        <title>Genomic Encyclopedia of Archaeal and Bacterial Type Strains, Phase II (KMG-II): from individual species to whole genera.</title>
        <authorList>
            <person name="Goeker M."/>
        </authorList>
    </citation>
    <scope>NUCLEOTIDE SEQUENCE [LARGE SCALE GENOMIC DNA]</scope>
    <source>
        <strain evidence="3 4">DSM 11458</strain>
    </source>
</reference>
<dbReference type="Proteomes" id="UP000284407">
    <property type="component" value="Unassembled WGS sequence"/>
</dbReference>
<dbReference type="AlphaFoldDB" id="A0A420DMP9"/>
<dbReference type="EMBL" id="RAQK01000001">
    <property type="protein sequence ID" value="RKE95556.1"/>
    <property type="molecule type" value="Genomic_DNA"/>
</dbReference>
<proteinExistence type="predicted"/>
<protein>
    <recommendedName>
        <fullName evidence="2">Integrase catalytic domain-containing protein</fullName>
    </recommendedName>
</protein>
<dbReference type="GO" id="GO:0015074">
    <property type="term" value="P:DNA integration"/>
    <property type="evidence" value="ECO:0007669"/>
    <property type="project" value="InterPro"/>
</dbReference>
<evidence type="ECO:0000259" key="2">
    <source>
        <dbReference type="PROSITE" id="PS50994"/>
    </source>
</evidence>